<accession>U1NAJ0</accession>
<gene>
    <name evidence="1" type="ORF">J07HQW2_00056</name>
</gene>
<dbReference type="AlphaFoldDB" id="U1NAJ0"/>
<evidence type="ECO:0000313" key="1">
    <source>
        <dbReference type="EMBL" id="ERG93623.1"/>
    </source>
</evidence>
<dbReference type="HOGENOM" id="CLU_686252_0_0_2"/>
<evidence type="ECO:0000313" key="2">
    <source>
        <dbReference type="Proteomes" id="UP000030710"/>
    </source>
</evidence>
<proteinExistence type="predicted"/>
<reference evidence="1 2" key="1">
    <citation type="journal article" date="2013" name="PLoS ONE">
        <title>Assembly-driven community genomics of a hypersaline microbial ecosystem.</title>
        <authorList>
            <person name="Podell S."/>
            <person name="Ugalde J.A."/>
            <person name="Narasingarao P."/>
            <person name="Banfield J.F."/>
            <person name="Heidelberg K.B."/>
            <person name="Allen E.E."/>
        </authorList>
    </citation>
    <scope>NUCLEOTIDE SEQUENCE [LARGE SCALE GENOMIC DNA]</scope>
    <source>
        <strain evidence="2">J07HQW2</strain>
    </source>
</reference>
<dbReference type="Proteomes" id="UP000030710">
    <property type="component" value="Unassembled WGS sequence"/>
</dbReference>
<dbReference type="STRING" id="1238425.J07HQW2_00056"/>
<dbReference type="EMBL" id="KE356561">
    <property type="protein sequence ID" value="ERG93623.1"/>
    <property type="molecule type" value="Genomic_DNA"/>
</dbReference>
<organism evidence="1 2">
    <name type="scientific">Haloquadratum walsbyi J07HQW2</name>
    <dbReference type="NCBI Taxonomy" id="1238425"/>
    <lineage>
        <taxon>Archaea</taxon>
        <taxon>Methanobacteriati</taxon>
        <taxon>Methanobacteriota</taxon>
        <taxon>Stenosarchaea group</taxon>
        <taxon>Halobacteria</taxon>
        <taxon>Halobacteriales</taxon>
        <taxon>Haloferacaceae</taxon>
        <taxon>Haloquadratum</taxon>
    </lineage>
</organism>
<protein>
    <submittedName>
        <fullName evidence="1">Uncharacterized protein</fullName>
    </submittedName>
</protein>
<sequence>MLGLDGDHHTGVRLVLVDLAHHCDVCRRLGRAEHSCRLGLVLPSVDVHDLTTGHDAPLPELRVTADIRRFDESTNHEHAVGRLARGEQCELRRTIVVLVLRAGERVGRHVQFSTEHALGGLTLRDGLCESCVTEAGILRRVGGLFDLVDEEVLADDRPTNVVRPTDEQLAELRFDDAGVEGFRSHLNCVIEAHTGDSLSHLDVEQCTDGTGAIVEDGFQAKVELTVNVTMLGAAPVLNNARAVCVWAALDEARTVIQANERRRGANRPVRGFDSFLGLRDAARLVERDGVLALVLVRDRRGDVVGDALLEGRERVGVLRPDNELHLSRLVSNETDLPHGLGVRLPEVDDLRPNVHPFFLAEFGDVLEGYPVEAPGTTGPVAEAGNRSDPVREVAGFRGRGR</sequence>
<name>U1NAJ0_9EURY</name>